<feature type="domain" description="SET" evidence="2">
    <location>
        <begin position="153"/>
        <end position="273"/>
    </location>
</feature>
<dbReference type="OrthoDB" id="438764at2759"/>
<keyword evidence="4" id="KW-1185">Reference proteome</keyword>
<sequence>MARLQPLQPQHADAPRRVGRHVSFAVFAVLLTVWNGPAALSWLLPASSGKSAVAKDEARTSGPRGSRRGWLGISLSSVLASPATADEACACCELDWCGCGAKCVDCHAYLSSRGFSLPADASSAVRSRGMSDWAAAVDWQNAEAPQWRPVQRDQVAAGQSKLPGAGRGLFARERLAKRAVLPPYKGQLQNIQAVTRGGAYVWCPQTSSGGTAAAFCMDAAADDPENPARLINAAANEEQCKQVNTEICQLGNVLYFRTLQEVPAGTELVTDYGRLLT</sequence>
<dbReference type="Gene3D" id="2.170.270.10">
    <property type="entry name" value="SET domain"/>
    <property type="match status" value="1"/>
</dbReference>
<proteinExistence type="predicted"/>
<feature type="transmembrane region" description="Helical" evidence="1">
    <location>
        <begin position="21"/>
        <end position="44"/>
    </location>
</feature>
<dbReference type="EMBL" id="CAJNDS010000302">
    <property type="protein sequence ID" value="CAE7041375.1"/>
    <property type="molecule type" value="Genomic_DNA"/>
</dbReference>
<dbReference type="InterPro" id="IPR046341">
    <property type="entry name" value="SET_dom_sf"/>
</dbReference>
<gene>
    <name evidence="3" type="primary">PRDM12</name>
    <name evidence="3" type="ORF">SNAT2548_LOCUS4884</name>
</gene>
<dbReference type="PROSITE" id="PS50280">
    <property type="entry name" value="SET"/>
    <property type="match status" value="1"/>
</dbReference>
<dbReference type="Proteomes" id="UP000604046">
    <property type="component" value="Unassembled WGS sequence"/>
</dbReference>
<protein>
    <submittedName>
        <fullName evidence="3">PRDM12 protein</fullName>
    </submittedName>
</protein>
<dbReference type="Pfam" id="PF21549">
    <property type="entry name" value="PRDM2_PR"/>
    <property type="match status" value="1"/>
</dbReference>
<keyword evidence="1" id="KW-0472">Membrane</keyword>
<organism evidence="3 4">
    <name type="scientific">Symbiodinium natans</name>
    <dbReference type="NCBI Taxonomy" id="878477"/>
    <lineage>
        <taxon>Eukaryota</taxon>
        <taxon>Sar</taxon>
        <taxon>Alveolata</taxon>
        <taxon>Dinophyceae</taxon>
        <taxon>Suessiales</taxon>
        <taxon>Symbiodiniaceae</taxon>
        <taxon>Symbiodinium</taxon>
    </lineage>
</organism>
<name>A0A812IQV4_9DINO</name>
<accession>A0A812IQV4</accession>
<reference evidence="3" key="1">
    <citation type="submission" date="2021-02" db="EMBL/GenBank/DDBJ databases">
        <authorList>
            <person name="Dougan E. K."/>
            <person name="Rhodes N."/>
            <person name="Thang M."/>
            <person name="Chan C."/>
        </authorList>
    </citation>
    <scope>NUCLEOTIDE SEQUENCE</scope>
</reference>
<keyword evidence="1" id="KW-1133">Transmembrane helix</keyword>
<dbReference type="AlphaFoldDB" id="A0A812IQV4"/>
<evidence type="ECO:0000313" key="4">
    <source>
        <dbReference type="Proteomes" id="UP000604046"/>
    </source>
</evidence>
<dbReference type="InterPro" id="IPR001214">
    <property type="entry name" value="SET_dom"/>
</dbReference>
<evidence type="ECO:0000259" key="2">
    <source>
        <dbReference type="PROSITE" id="PS50280"/>
    </source>
</evidence>
<evidence type="ECO:0000313" key="3">
    <source>
        <dbReference type="EMBL" id="CAE7041375.1"/>
    </source>
</evidence>
<keyword evidence="1" id="KW-0812">Transmembrane</keyword>
<comment type="caution">
    <text evidence="3">The sequence shown here is derived from an EMBL/GenBank/DDBJ whole genome shotgun (WGS) entry which is preliminary data.</text>
</comment>
<evidence type="ECO:0000256" key="1">
    <source>
        <dbReference type="SAM" id="Phobius"/>
    </source>
</evidence>
<dbReference type="SUPFAM" id="SSF82199">
    <property type="entry name" value="SET domain"/>
    <property type="match status" value="1"/>
</dbReference>